<dbReference type="Proteomes" id="UP000319383">
    <property type="component" value="Chromosome"/>
</dbReference>
<dbReference type="InterPro" id="IPR006145">
    <property type="entry name" value="PsdUridine_synth_RsuA/RluA"/>
</dbReference>
<dbReference type="AlphaFoldDB" id="A0A517ZQM1"/>
<organism evidence="6 7">
    <name type="scientific">Symmachiella dynata</name>
    <dbReference type="NCBI Taxonomy" id="2527995"/>
    <lineage>
        <taxon>Bacteria</taxon>
        <taxon>Pseudomonadati</taxon>
        <taxon>Planctomycetota</taxon>
        <taxon>Planctomycetia</taxon>
        <taxon>Planctomycetales</taxon>
        <taxon>Planctomycetaceae</taxon>
        <taxon>Symmachiella</taxon>
    </lineage>
</organism>
<dbReference type="Pfam" id="PF01479">
    <property type="entry name" value="S4"/>
    <property type="match status" value="1"/>
</dbReference>
<comment type="similarity">
    <text evidence="1">Belongs to the pseudouridine synthase RluA family.</text>
</comment>
<feature type="region of interest" description="Disordered" evidence="4">
    <location>
        <begin position="175"/>
        <end position="196"/>
    </location>
</feature>
<sequence>MTTSHTVENPVELLTFVFACHQDVKKNKVRQWLKYGSVKVNGRSITRYNHRLQAGDVVSIRGKEEVLSESLLPRGMTVLFEDKSLVVIEKPANLLSMATTRERNKTAYSYLTDYVRRGNPQSPKRVWIVHRLDRDTSGLMIFAKSEDAKQVLQANWMQAEKCYLAVIEGDLPAESGELSSQRDESGPFAADSAPPNKRTRLAVTKYRVLKRSADCALVELTPQSGSRNQIREHLADAKCPIIGDRKHKAVTNPARRLGLHASSLQFPHPLSGEILNFTSPLPRVLSRQV</sequence>
<dbReference type="RefSeq" id="WP_145377088.1">
    <property type="nucleotide sequence ID" value="NZ_CP036276.1"/>
</dbReference>
<accession>A0A517ZQM1</accession>
<dbReference type="SUPFAM" id="SSF55174">
    <property type="entry name" value="Alpha-L RNA-binding motif"/>
    <property type="match status" value="1"/>
</dbReference>
<evidence type="ECO:0000313" key="6">
    <source>
        <dbReference type="EMBL" id="QDU44791.1"/>
    </source>
</evidence>
<dbReference type="PROSITE" id="PS01129">
    <property type="entry name" value="PSI_RLU"/>
    <property type="match status" value="1"/>
</dbReference>
<dbReference type="SMART" id="SM00363">
    <property type="entry name" value="S4"/>
    <property type="match status" value="1"/>
</dbReference>
<dbReference type="InterPro" id="IPR002942">
    <property type="entry name" value="S4_RNA-bd"/>
</dbReference>
<gene>
    <name evidence="6" type="primary">truC</name>
    <name evidence="6" type="ORF">Mal52_32770</name>
</gene>
<evidence type="ECO:0000256" key="1">
    <source>
        <dbReference type="ARBA" id="ARBA00010876"/>
    </source>
</evidence>
<dbReference type="Gene3D" id="3.30.2350.10">
    <property type="entry name" value="Pseudouridine synthase"/>
    <property type="match status" value="1"/>
</dbReference>
<evidence type="ECO:0000256" key="2">
    <source>
        <dbReference type="ARBA" id="ARBA00023235"/>
    </source>
</evidence>
<dbReference type="PANTHER" id="PTHR21600">
    <property type="entry name" value="MITOCHONDRIAL RNA PSEUDOURIDINE SYNTHASE"/>
    <property type="match status" value="1"/>
</dbReference>
<evidence type="ECO:0000256" key="4">
    <source>
        <dbReference type="SAM" id="MobiDB-lite"/>
    </source>
</evidence>
<keyword evidence="3" id="KW-0694">RNA-binding</keyword>
<evidence type="ECO:0000259" key="5">
    <source>
        <dbReference type="SMART" id="SM00363"/>
    </source>
</evidence>
<reference evidence="6 7" key="1">
    <citation type="submission" date="2019-02" db="EMBL/GenBank/DDBJ databases">
        <title>Deep-cultivation of Planctomycetes and their phenomic and genomic characterization uncovers novel biology.</title>
        <authorList>
            <person name="Wiegand S."/>
            <person name="Jogler M."/>
            <person name="Boedeker C."/>
            <person name="Pinto D."/>
            <person name="Vollmers J."/>
            <person name="Rivas-Marin E."/>
            <person name="Kohn T."/>
            <person name="Peeters S.H."/>
            <person name="Heuer A."/>
            <person name="Rast P."/>
            <person name="Oberbeckmann S."/>
            <person name="Bunk B."/>
            <person name="Jeske O."/>
            <person name="Meyerdierks A."/>
            <person name="Storesund J.E."/>
            <person name="Kallscheuer N."/>
            <person name="Luecker S."/>
            <person name="Lage O.M."/>
            <person name="Pohl T."/>
            <person name="Merkel B.J."/>
            <person name="Hornburger P."/>
            <person name="Mueller R.-W."/>
            <person name="Bruemmer F."/>
            <person name="Labrenz M."/>
            <person name="Spormann A.M."/>
            <person name="Op den Camp H."/>
            <person name="Overmann J."/>
            <person name="Amann R."/>
            <person name="Jetten M.S.M."/>
            <person name="Mascher T."/>
            <person name="Medema M.H."/>
            <person name="Devos D.P."/>
            <person name="Kaster A.-K."/>
            <person name="Ovreas L."/>
            <person name="Rohde M."/>
            <person name="Galperin M.Y."/>
            <person name="Jogler C."/>
        </authorList>
    </citation>
    <scope>NUCLEOTIDE SEQUENCE [LARGE SCALE GENOMIC DNA]</scope>
    <source>
        <strain evidence="6 7">Mal52</strain>
    </source>
</reference>
<dbReference type="GO" id="GO:0160149">
    <property type="term" value="F:tRNA pseudouridine(65) synthase activity"/>
    <property type="evidence" value="ECO:0007669"/>
    <property type="project" value="UniProtKB-EC"/>
</dbReference>
<dbReference type="EC" id="5.4.99.26" evidence="6"/>
<keyword evidence="2 6" id="KW-0413">Isomerase</keyword>
<dbReference type="GO" id="GO:0000455">
    <property type="term" value="P:enzyme-directed rRNA pseudouridine synthesis"/>
    <property type="evidence" value="ECO:0007669"/>
    <property type="project" value="UniProtKB-ARBA"/>
</dbReference>
<dbReference type="CDD" id="cd00165">
    <property type="entry name" value="S4"/>
    <property type="match status" value="1"/>
</dbReference>
<dbReference type="SUPFAM" id="SSF55120">
    <property type="entry name" value="Pseudouridine synthase"/>
    <property type="match status" value="1"/>
</dbReference>
<name>A0A517ZQM1_9PLAN</name>
<dbReference type="PROSITE" id="PS50889">
    <property type="entry name" value="S4"/>
    <property type="match status" value="1"/>
</dbReference>
<keyword evidence="7" id="KW-1185">Reference proteome</keyword>
<proteinExistence type="inferred from homology"/>
<dbReference type="InterPro" id="IPR020103">
    <property type="entry name" value="PsdUridine_synth_cat_dom_sf"/>
</dbReference>
<evidence type="ECO:0000313" key="7">
    <source>
        <dbReference type="Proteomes" id="UP000319383"/>
    </source>
</evidence>
<dbReference type="EMBL" id="CP036276">
    <property type="protein sequence ID" value="QDU44791.1"/>
    <property type="molecule type" value="Genomic_DNA"/>
</dbReference>
<dbReference type="CDD" id="cd02869">
    <property type="entry name" value="PseudoU_synth_RluA_like"/>
    <property type="match status" value="1"/>
</dbReference>
<protein>
    <submittedName>
        <fullName evidence="6">tRNA pseudouridine synthase C</fullName>
        <ecNumber evidence="6">5.4.99.26</ecNumber>
    </submittedName>
</protein>
<dbReference type="KEGG" id="sdyn:Mal52_32770"/>
<dbReference type="Pfam" id="PF00849">
    <property type="entry name" value="PseudoU_synth_2"/>
    <property type="match status" value="1"/>
</dbReference>
<dbReference type="Gene3D" id="3.10.290.10">
    <property type="entry name" value="RNA-binding S4 domain"/>
    <property type="match status" value="1"/>
</dbReference>
<feature type="domain" description="RNA-binding S4" evidence="5">
    <location>
        <begin position="11"/>
        <end position="72"/>
    </location>
</feature>
<dbReference type="InterPro" id="IPR036986">
    <property type="entry name" value="S4_RNA-bd_sf"/>
</dbReference>
<dbReference type="GO" id="GO:0120159">
    <property type="term" value="F:rRNA pseudouridine synthase activity"/>
    <property type="evidence" value="ECO:0007669"/>
    <property type="project" value="UniProtKB-ARBA"/>
</dbReference>
<evidence type="ECO:0000256" key="3">
    <source>
        <dbReference type="PROSITE-ProRule" id="PRU00182"/>
    </source>
</evidence>
<dbReference type="InterPro" id="IPR050188">
    <property type="entry name" value="RluA_PseudoU_synthase"/>
</dbReference>
<dbReference type="InterPro" id="IPR006224">
    <property type="entry name" value="PsdUridine_synth_RluA-like_CS"/>
</dbReference>
<dbReference type="GO" id="GO:0003723">
    <property type="term" value="F:RNA binding"/>
    <property type="evidence" value="ECO:0007669"/>
    <property type="project" value="UniProtKB-KW"/>
</dbReference>